<evidence type="ECO:0000259" key="5">
    <source>
        <dbReference type="PROSITE" id="PS50850"/>
    </source>
</evidence>
<dbReference type="SUPFAM" id="SSF103473">
    <property type="entry name" value="MFS general substrate transporter"/>
    <property type="match status" value="1"/>
</dbReference>
<gene>
    <name evidence="6" type="ORF">HMPREF9440_01259</name>
</gene>
<protein>
    <recommendedName>
        <fullName evidence="5">Major facilitator superfamily (MFS) profile domain-containing protein</fullName>
    </recommendedName>
</protein>
<dbReference type="HOGENOM" id="CLU_1820058_0_0_4"/>
<feature type="transmembrane region" description="Helical" evidence="4">
    <location>
        <begin position="47"/>
        <end position="70"/>
    </location>
</feature>
<accession>H3KEU4</accession>
<feature type="non-terminal residue" evidence="6">
    <location>
        <position position="1"/>
    </location>
</feature>
<feature type="transmembrane region" description="Helical" evidence="4">
    <location>
        <begin position="110"/>
        <end position="128"/>
    </location>
</feature>
<dbReference type="AlphaFoldDB" id="H3KEU4"/>
<dbReference type="InterPro" id="IPR011701">
    <property type="entry name" value="MFS"/>
</dbReference>
<evidence type="ECO:0000256" key="2">
    <source>
        <dbReference type="ARBA" id="ARBA00022989"/>
    </source>
</evidence>
<dbReference type="PROSITE" id="PS50850">
    <property type="entry name" value="MFS"/>
    <property type="match status" value="1"/>
</dbReference>
<dbReference type="PANTHER" id="PTHR23518">
    <property type="entry name" value="C-METHYLTRANSFERASE"/>
    <property type="match status" value="1"/>
</dbReference>
<dbReference type="Gene3D" id="1.20.1250.20">
    <property type="entry name" value="MFS general substrate transporter like domains"/>
    <property type="match status" value="1"/>
</dbReference>
<evidence type="ECO:0000256" key="1">
    <source>
        <dbReference type="ARBA" id="ARBA00022692"/>
    </source>
</evidence>
<feature type="transmembrane region" description="Helical" evidence="4">
    <location>
        <begin position="82"/>
        <end position="104"/>
    </location>
</feature>
<evidence type="ECO:0000313" key="7">
    <source>
        <dbReference type="Proteomes" id="UP000004956"/>
    </source>
</evidence>
<keyword evidence="3 4" id="KW-0472">Membrane</keyword>
<comment type="caution">
    <text evidence="6">The sequence shown here is derived from an EMBL/GenBank/DDBJ whole genome shotgun (WGS) entry which is preliminary data.</text>
</comment>
<reference evidence="6 7" key="1">
    <citation type="submission" date="2011-11" db="EMBL/GenBank/DDBJ databases">
        <authorList>
            <person name="Weinstock G."/>
            <person name="Sodergren E."/>
            <person name="Clifton S."/>
            <person name="Fulton L."/>
            <person name="Fulton B."/>
            <person name="Courtney L."/>
            <person name="Fronick C."/>
            <person name="Harrison M."/>
            <person name="Strong C."/>
            <person name="Farmer C."/>
            <person name="Delahaunty K."/>
            <person name="Markovic C."/>
            <person name="Hall O."/>
            <person name="Minx P."/>
            <person name="Tomlinson C."/>
            <person name="Mitreva M."/>
            <person name="Hou S."/>
            <person name="Chen J."/>
            <person name="Wollam A."/>
            <person name="Pepin K.H."/>
            <person name="Johnson M."/>
            <person name="Bhonagiri V."/>
            <person name="Zhang X."/>
            <person name="Suruliraj S."/>
            <person name="Warren W."/>
            <person name="Chinwalla A."/>
            <person name="Mardis E.R."/>
            <person name="Wilson R.K."/>
        </authorList>
    </citation>
    <scope>NUCLEOTIDE SEQUENCE [LARGE SCALE GENOMIC DNA]</scope>
    <source>
        <strain evidence="6 7">YIT 11816</strain>
    </source>
</reference>
<evidence type="ECO:0000256" key="3">
    <source>
        <dbReference type="ARBA" id="ARBA00023136"/>
    </source>
</evidence>
<keyword evidence="7" id="KW-1185">Reference proteome</keyword>
<dbReference type="RefSeq" id="WP_008542138.1">
    <property type="nucleotide sequence ID" value="NZ_JH604954.1"/>
</dbReference>
<feature type="domain" description="Major facilitator superfamily (MFS) profile" evidence="5">
    <location>
        <begin position="1"/>
        <end position="141"/>
    </location>
</feature>
<dbReference type="PATRIC" id="fig|762967.3.peg.994"/>
<dbReference type="InterPro" id="IPR020846">
    <property type="entry name" value="MFS_dom"/>
</dbReference>
<keyword evidence="2 4" id="KW-1133">Transmembrane helix</keyword>
<dbReference type="InterPro" id="IPR036259">
    <property type="entry name" value="MFS_trans_sf"/>
</dbReference>
<dbReference type="GO" id="GO:0022857">
    <property type="term" value="F:transmembrane transporter activity"/>
    <property type="evidence" value="ECO:0007669"/>
    <property type="project" value="InterPro"/>
</dbReference>
<proteinExistence type="predicted"/>
<dbReference type="Pfam" id="PF07690">
    <property type="entry name" value="MFS_1"/>
    <property type="match status" value="1"/>
</dbReference>
<dbReference type="PANTHER" id="PTHR23518:SF2">
    <property type="entry name" value="MAJOR FACILITATOR SUPERFAMILY TRANSPORTER"/>
    <property type="match status" value="1"/>
</dbReference>
<sequence>IRFIVSVSSPFGALADRVRPTTLLGVGLVLLVLSDVVFALWADVWGIGLGILLWGLHLGATQGVLSMLVAKTTDADWRATGFGLFNLASGMSLLVAGAAAGVLWDLAGPGASFGFGAVFALVALAWLATGVRSVKRLEEEG</sequence>
<dbReference type="EMBL" id="AFBQ01000174">
    <property type="protein sequence ID" value="EHY31362.1"/>
    <property type="molecule type" value="Genomic_DNA"/>
</dbReference>
<evidence type="ECO:0000313" key="6">
    <source>
        <dbReference type="EMBL" id="EHY31362.1"/>
    </source>
</evidence>
<dbReference type="STRING" id="762967.HMPREF9440_01259"/>
<feature type="transmembrane region" description="Helical" evidence="4">
    <location>
        <begin position="21"/>
        <end position="41"/>
    </location>
</feature>
<organism evidence="6 7">
    <name type="scientific">Sutterella parvirubra YIT 11816</name>
    <dbReference type="NCBI Taxonomy" id="762967"/>
    <lineage>
        <taxon>Bacteria</taxon>
        <taxon>Pseudomonadati</taxon>
        <taxon>Pseudomonadota</taxon>
        <taxon>Betaproteobacteria</taxon>
        <taxon>Burkholderiales</taxon>
        <taxon>Sutterellaceae</taxon>
        <taxon>Sutterella</taxon>
    </lineage>
</organism>
<name>H3KEU4_9BURK</name>
<evidence type="ECO:0000256" key="4">
    <source>
        <dbReference type="SAM" id="Phobius"/>
    </source>
</evidence>
<keyword evidence="1 4" id="KW-0812">Transmembrane</keyword>
<dbReference type="Proteomes" id="UP000004956">
    <property type="component" value="Unassembled WGS sequence"/>
</dbReference>